<dbReference type="STRING" id="1072389.K1Y3S0"/>
<evidence type="ECO:0000313" key="2">
    <source>
        <dbReference type="EMBL" id="EKD19839.1"/>
    </source>
</evidence>
<feature type="compositionally biased region" description="Polar residues" evidence="1">
    <location>
        <begin position="613"/>
        <end position="624"/>
    </location>
</feature>
<dbReference type="CDD" id="cd20557">
    <property type="entry name" value="CYCLIN_ScPCL1-like"/>
    <property type="match status" value="1"/>
</dbReference>
<feature type="compositionally biased region" description="Polar residues" evidence="1">
    <location>
        <begin position="255"/>
        <end position="265"/>
    </location>
</feature>
<proteinExistence type="predicted"/>
<accession>K1Y3S0</accession>
<dbReference type="GeneID" id="18757726"/>
<dbReference type="PANTHER" id="PTHR15615:SF118">
    <property type="entry name" value="CYCLIN, HYPOTHETICAL (EUROFUNG)"/>
    <property type="match status" value="1"/>
</dbReference>
<dbReference type="Proteomes" id="UP000006753">
    <property type="component" value="Unassembled WGS sequence"/>
</dbReference>
<dbReference type="Gene3D" id="1.10.472.10">
    <property type="entry name" value="Cyclin-like"/>
    <property type="match status" value="1"/>
</dbReference>
<dbReference type="eggNOG" id="ENOG502QWSP">
    <property type="taxonomic scope" value="Eukaryota"/>
</dbReference>
<feature type="region of interest" description="Disordered" evidence="1">
    <location>
        <begin position="592"/>
        <end position="645"/>
    </location>
</feature>
<dbReference type="HOGENOM" id="CLU_013431_2_0_1"/>
<organism evidence="2 3">
    <name type="scientific">Marssonina brunnea f. sp. multigermtubi (strain MB_m1)</name>
    <name type="common">Marssonina leaf spot fungus</name>
    <dbReference type="NCBI Taxonomy" id="1072389"/>
    <lineage>
        <taxon>Eukaryota</taxon>
        <taxon>Fungi</taxon>
        <taxon>Dikarya</taxon>
        <taxon>Ascomycota</taxon>
        <taxon>Pezizomycotina</taxon>
        <taxon>Leotiomycetes</taxon>
        <taxon>Helotiales</taxon>
        <taxon>Drepanopezizaceae</taxon>
        <taxon>Drepanopeziza</taxon>
    </lineage>
</organism>
<dbReference type="GO" id="GO:0019901">
    <property type="term" value="F:protein kinase binding"/>
    <property type="evidence" value="ECO:0007669"/>
    <property type="project" value="InterPro"/>
</dbReference>
<dbReference type="OMA" id="GFKKWVT"/>
<dbReference type="EMBL" id="JH921430">
    <property type="protein sequence ID" value="EKD19839.1"/>
    <property type="molecule type" value="Genomic_DNA"/>
</dbReference>
<dbReference type="GO" id="GO:0016538">
    <property type="term" value="F:cyclin-dependent protein serine/threonine kinase regulator activity"/>
    <property type="evidence" value="ECO:0007669"/>
    <property type="project" value="TreeGrafter"/>
</dbReference>
<feature type="compositionally biased region" description="Basic and acidic residues" evidence="1">
    <location>
        <begin position="245"/>
        <end position="254"/>
    </location>
</feature>
<dbReference type="GO" id="GO:0005634">
    <property type="term" value="C:nucleus"/>
    <property type="evidence" value="ECO:0007669"/>
    <property type="project" value="TreeGrafter"/>
</dbReference>
<dbReference type="InParanoid" id="K1Y3S0"/>
<protein>
    <submittedName>
        <fullName evidence="2">Cyclin</fullName>
    </submittedName>
</protein>
<feature type="region of interest" description="Disordered" evidence="1">
    <location>
        <begin position="209"/>
        <end position="265"/>
    </location>
</feature>
<dbReference type="GO" id="GO:0000307">
    <property type="term" value="C:cyclin-dependent protein kinase holoenzyme complex"/>
    <property type="evidence" value="ECO:0007669"/>
    <property type="project" value="TreeGrafter"/>
</dbReference>
<evidence type="ECO:0000313" key="3">
    <source>
        <dbReference type="Proteomes" id="UP000006753"/>
    </source>
</evidence>
<name>K1Y3S0_MARBU</name>
<dbReference type="KEGG" id="mbe:MBM_01791"/>
<evidence type="ECO:0000256" key="1">
    <source>
        <dbReference type="SAM" id="MobiDB-lite"/>
    </source>
</evidence>
<dbReference type="AlphaFoldDB" id="K1Y3S0"/>
<feature type="compositionally biased region" description="Basic and acidic residues" evidence="1">
    <location>
        <begin position="501"/>
        <end position="523"/>
    </location>
</feature>
<dbReference type="PANTHER" id="PTHR15615">
    <property type="match status" value="1"/>
</dbReference>
<gene>
    <name evidence="2" type="ORF">MBM_01791</name>
</gene>
<sequence>METYGRIVAPYNWYIYEYWFSLLWLSGNNTRRKAKQPAVDTGGQFGSSGSSWCKIVAHPRQTQTVIGVFSRSLKSPPEWKNNTRSTTLRTASPATTSISMYRTAARPAPLDFPLPSAPSTYQIDRRKSTGLPYTLPNPNPFYLEASSRDGLRTPPSEDMATVYQNPTCGNGYGAGRNEYLPVEAPPSNYGGSYNNGASRHSRQYVSIAQPPPASASTLRREVQGSQPINSQPPSPQPTQRTSYITHEEPRRKSASEVTRPNLQIPKTISDDGGSLAEFAAQITCLFWFEATETLKLAEKPLSPSTTVKRLEREALPSSGFRRWVATILSTTQVTDNVILLALLFIYRLKTSNPAVKGNSGSEYRLLTVALMLGNKFLDDNTYTNKTWAEVSGISVGEIHVMEVEFLSNMRYSLLASTEQWAEWQGKLRNIRNYCTKAAEPPVLVSPPGMSSLRPNFPSPPLSQGSPPTHSYIPPAAPFGNGQQWPAGKALPPISSPLSNRPDLEHRGHSRKRTSDREAEEPVAKRITRPHVISGQYNPTGNPAAQSIPSLRSEARRLPVPDLTISTSQPMSSGYSAPATLAPVLPPLAGRGVSSGYPTTPSSWAPPIPMLTPTGPNQSNGYSTPSRRHSPHSVQDLLSHGSSPVSATYQDQHAKHFSPSFFLQQRTSPYRPVRYVNTLLHPPPSASMHNYPINTDQMIYQPLGKRNDNRVGIVPEYNHTPYQQQWPAIRQPNFHA</sequence>
<dbReference type="InterPro" id="IPR013922">
    <property type="entry name" value="Cyclin_PHO80-like"/>
</dbReference>
<feature type="region of interest" description="Disordered" evidence="1">
    <location>
        <begin position="444"/>
        <end position="526"/>
    </location>
</feature>
<keyword evidence="3" id="KW-1185">Reference proteome</keyword>
<reference evidence="2 3" key="1">
    <citation type="journal article" date="2012" name="BMC Genomics">
        <title>Sequencing the genome of Marssonina brunnea reveals fungus-poplar co-evolution.</title>
        <authorList>
            <person name="Zhu S."/>
            <person name="Cao Y.-Z."/>
            <person name="Jiang C."/>
            <person name="Tan B.-Y."/>
            <person name="Wang Z."/>
            <person name="Feng S."/>
            <person name="Zhang L."/>
            <person name="Su X.-H."/>
            <person name="Brejova B."/>
            <person name="Vinar T."/>
            <person name="Xu M."/>
            <person name="Wang M.-X."/>
            <person name="Zhang S.-G."/>
            <person name="Huang M.-R."/>
            <person name="Wu R."/>
            <person name="Zhou Y."/>
        </authorList>
    </citation>
    <scope>NUCLEOTIDE SEQUENCE [LARGE SCALE GENOMIC DNA]</scope>
    <source>
        <strain evidence="2 3">MB_m1</strain>
    </source>
</reference>
<dbReference type="Pfam" id="PF08613">
    <property type="entry name" value="Cyclin"/>
    <property type="match status" value="1"/>
</dbReference>
<dbReference type="OrthoDB" id="244495at2759"/>